<evidence type="ECO:0008006" key="3">
    <source>
        <dbReference type="Google" id="ProtNLM"/>
    </source>
</evidence>
<reference evidence="1" key="2">
    <citation type="submission" date="2020-09" db="EMBL/GenBank/DDBJ databases">
        <authorList>
            <person name="Sun Q."/>
            <person name="Ohkuma M."/>
        </authorList>
    </citation>
    <scope>NUCLEOTIDE SEQUENCE</scope>
    <source>
        <strain evidence="1">JCM 13064</strain>
    </source>
</reference>
<dbReference type="Proteomes" id="UP000645217">
    <property type="component" value="Unassembled WGS sequence"/>
</dbReference>
<organism evidence="1 2">
    <name type="scientific">Sphaerisporangium melleum</name>
    <dbReference type="NCBI Taxonomy" id="321316"/>
    <lineage>
        <taxon>Bacteria</taxon>
        <taxon>Bacillati</taxon>
        <taxon>Actinomycetota</taxon>
        <taxon>Actinomycetes</taxon>
        <taxon>Streptosporangiales</taxon>
        <taxon>Streptosporangiaceae</taxon>
        <taxon>Sphaerisporangium</taxon>
    </lineage>
</organism>
<gene>
    <name evidence="1" type="ORF">GCM10007964_13160</name>
</gene>
<dbReference type="InterPro" id="IPR050267">
    <property type="entry name" value="Anti-sigma-factor_SerPK"/>
</dbReference>
<evidence type="ECO:0000313" key="1">
    <source>
        <dbReference type="EMBL" id="GGK71690.1"/>
    </source>
</evidence>
<reference evidence="1" key="1">
    <citation type="journal article" date="2014" name="Int. J. Syst. Evol. Microbiol.">
        <title>Complete genome sequence of Corynebacterium casei LMG S-19264T (=DSM 44701T), isolated from a smear-ripened cheese.</title>
        <authorList>
            <consortium name="US DOE Joint Genome Institute (JGI-PGF)"/>
            <person name="Walter F."/>
            <person name="Albersmeier A."/>
            <person name="Kalinowski J."/>
            <person name="Ruckert C."/>
        </authorList>
    </citation>
    <scope>NUCLEOTIDE SEQUENCE</scope>
    <source>
        <strain evidence="1">JCM 13064</strain>
    </source>
</reference>
<dbReference type="PANTHER" id="PTHR35526:SF3">
    <property type="entry name" value="ANTI-SIGMA-F FACTOR RSBW"/>
    <property type="match status" value="1"/>
</dbReference>
<protein>
    <recommendedName>
        <fullName evidence="3">Histidine kinase/HSP90-like ATPase domain-containing protein</fullName>
    </recommendedName>
</protein>
<dbReference type="PANTHER" id="PTHR35526">
    <property type="entry name" value="ANTI-SIGMA-F FACTOR RSBW-RELATED"/>
    <property type="match status" value="1"/>
</dbReference>
<proteinExistence type="predicted"/>
<dbReference type="InterPro" id="IPR036890">
    <property type="entry name" value="HATPase_C_sf"/>
</dbReference>
<dbReference type="CDD" id="cd16936">
    <property type="entry name" value="HATPase_RsbW-like"/>
    <property type="match status" value="1"/>
</dbReference>
<dbReference type="AlphaFoldDB" id="A0A917VFS3"/>
<evidence type="ECO:0000313" key="2">
    <source>
        <dbReference type="Proteomes" id="UP000645217"/>
    </source>
</evidence>
<dbReference type="Gene3D" id="3.30.565.10">
    <property type="entry name" value="Histidine kinase-like ATPase, C-terminal domain"/>
    <property type="match status" value="1"/>
</dbReference>
<dbReference type="EMBL" id="BMNT01000005">
    <property type="protein sequence ID" value="GGK71690.1"/>
    <property type="molecule type" value="Genomic_DNA"/>
</dbReference>
<dbReference type="RefSeq" id="WP_189162028.1">
    <property type="nucleotide sequence ID" value="NZ_BMNT01000005.1"/>
</dbReference>
<name>A0A917VFS3_9ACTN</name>
<comment type="caution">
    <text evidence="1">The sequence shown here is derived from an EMBL/GenBank/DDBJ whole genome shotgun (WGS) entry which is preliminary data.</text>
</comment>
<sequence length="78" mass="8659">MNLTVTDTGRCLRVDVLDEGSSGRAPRVGEIDFVSDHGRGLWLVERIAARWGVREDEAGRTVWFEMAERRGPGGTESL</sequence>
<keyword evidence="2" id="KW-1185">Reference proteome</keyword>
<accession>A0A917VFS3</accession>